<organism evidence="1 2">
    <name type="scientific">Stylosanthes scabra</name>
    <dbReference type="NCBI Taxonomy" id="79078"/>
    <lineage>
        <taxon>Eukaryota</taxon>
        <taxon>Viridiplantae</taxon>
        <taxon>Streptophyta</taxon>
        <taxon>Embryophyta</taxon>
        <taxon>Tracheophyta</taxon>
        <taxon>Spermatophyta</taxon>
        <taxon>Magnoliopsida</taxon>
        <taxon>eudicotyledons</taxon>
        <taxon>Gunneridae</taxon>
        <taxon>Pentapetalae</taxon>
        <taxon>rosids</taxon>
        <taxon>fabids</taxon>
        <taxon>Fabales</taxon>
        <taxon>Fabaceae</taxon>
        <taxon>Papilionoideae</taxon>
        <taxon>50 kb inversion clade</taxon>
        <taxon>dalbergioids sensu lato</taxon>
        <taxon>Dalbergieae</taxon>
        <taxon>Pterocarpus clade</taxon>
        <taxon>Stylosanthes</taxon>
    </lineage>
</organism>
<feature type="non-terminal residue" evidence="1">
    <location>
        <position position="132"/>
    </location>
</feature>
<name>A0ABU6YRX6_9FABA</name>
<comment type="caution">
    <text evidence="1">The sequence shown here is derived from an EMBL/GenBank/DDBJ whole genome shotgun (WGS) entry which is preliminary data.</text>
</comment>
<dbReference type="Proteomes" id="UP001341840">
    <property type="component" value="Unassembled WGS sequence"/>
</dbReference>
<accession>A0ABU6YRX6</accession>
<gene>
    <name evidence="1" type="ORF">PIB30_086486</name>
</gene>
<reference evidence="1 2" key="1">
    <citation type="journal article" date="2023" name="Plants (Basel)">
        <title>Bridging the Gap: Combining Genomics and Transcriptomics Approaches to Understand Stylosanthes scabra, an Orphan Legume from the Brazilian Caatinga.</title>
        <authorList>
            <person name="Ferreira-Neto J.R.C."/>
            <person name="da Silva M.D."/>
            <person name="Binneck E."/>
            <person name="de Melo N.F."/>
            <person name="da Silva R.H."/>
            <person name="de Melo A.L.T.M."/>
            <person name="Pandolfi V."/>
            <person name="Bustamante F.O."/>
            <person name="Brasileiro-Vidal A.C."/>
            <person name="Benko-Iseppon A.M."/>
        </authorList>
    </citation>
    <scope>NUCLEOTIDE SEQUENCE [LARGE SCALE GENOMIC DNA]</scope>
    <source>
        <tissue evidence="1">Leaves</tissue>
    </source>
</reference>
<proteinExistence type="predicted"/>
<sequence length="132" mass="14296">MKINSHAEKRADRATATLAYVSLQKAYRLVEKRGHMKSVRFSLPFQHALKAKKTLISVISLPLLPHFVKSETPVSRRATSNDVALCPFPSSGAVLPLSSQSRAAAGLVSVVDVVPYLCMSLPCRASLPLPVT</sequence>
<dbReference type="EMBL" id="JASCZI010243139">
    <property type="protein sequence ID" value="MED6212739.1"/>
    <property type="molecule type" value="Genomic_DNA"/>
</dbReference>
<evidence type="ECO:0000313" key="2">
    <source>
        <dbReference type="Proteomes" id="UP001341840"/>
    </source>
</evidence>
<evidence type="ECO:0000313" key="1">
    <source>
        <dbReference type="EMBL" id="MED6212739.1"/>
    </source>
</evidence>
<protein>
    <submittedName>
        <fullName evidence="1">Uncharacterized protein</fullName>
    </submittedName>
</protein>
<keyword evidence="2" id="KW-1185">Reference proteome</keyword>